<dbReference type="STRING" id="525909.Afer_0287"/>
<organism evidence="1 2">
    <name type="scientific">Acidimicrobium ferrooxidans (strain DSM 10331 / JCM 15462 / NBRC 103882 / ICP)</name>
    <dbReference type="NCBI Taxonomy" id="525909"/>
    <lineage>
        <taxon>Bacteria</taxon>
        <taxon>Bacillati</taxon>
        <taxon>Actinomycetota</taxon>
        <taxon>Acidimicrobiia</taxon>
        <taxon>Acidimicrobiales</taxon>
        <taxon>Acidimicrobiaceae</taxon>
        <taxon>Acidimicrobium</taxon>
    </lineage>
</organism>
<gene>
    <name evidence="1" type="ordered locus">Afer_0287</name>
</gene>
<protein>
    <submittedName>
        <fullName evidence="1">FMN-binding negative transcriptional regulator</fullName>
    </submittedName>
</protein>
<sequence length="231" mass="25578">MLIHPWDAATSEDEWRRWLAEHEPFGVLAVANLDPDEAPLVLPLHLSLVDTVLVAHLARTNPVWPHLERATRVRVAFHGDYAFIPGYWRAPDATAPADGVPTSYYSAVQFVCRPRIVDDPEAKAAILERQLGDLQPEGRHAAVVPGEPPYGTMLGAIRALELEIVEVSAKFKYDDQKPVELRDAVSAALIERDHGLDRAAASQQRRRLALLGAWRTHARSSAPSSDQTPRA</sequence>
<dbReference type="Pfam" id="PF04299">
    <property type="entry name" value="FMN_bind_2"/>
    <property type="match status" value="1"/>
</dbReference>
<dbReference type="AlphaFoldDB" id="C7M2L2"/>
<dbReference type="PANTHER" id="PTHR35802">
    <property type="entry name" value="PROTEASE SYNTHASE AND SPORULATION PROTEIN PAI 2"/>
    <property type="match status" value="1"/>
</dbReference>
<dbReference type="PANTHER" id="PTHR35802:SF1">
    <property type="entry name" value="PROTEASE SYNTHASE AND SPORULATION PROTEIN PAI 2"/>
    <property type="match status" value="1"/>
</dbReference>
<dbReference type="SUPFAM" id="SSF50475">
    <property type="entry name" value="FMN-binding split barrel"/>
    <property type="match status" value="1"/>
</dbReference>
<dbReference type="Proteomes" id="UP000000771">
    <property type="component" value="Chromosome"/>
</dbReference>
<dbReference type="OrthoDB" id="9794948at2"/>
<keyword evidence="2" id="KW-1185">Reference proteome</keyword>
<proteinExistence type="predicted"/>
<dbReference type="KEGG" id="afo:Afer_0287"/>
<dbReference type="InterPro" id="IPR007396">
    <property type="entry name" value="TR_PAI2-type"/>
</dbReference>
<dbReference type="RefSeq" id="WP_015797759.1">
    <property type="nucleotide sequence ID" value="NC_013124.1"/>
</dbReference>
<accession>C7M2L2</accession>
<dbReference type="Gene3D" id="2.30.110.10">
    <property type="entry name" value="Electron Transport, Fmn-binding Protein, Chain A"/>
    <property type="match status" value="1"/>
</dbReference>
<evidence type="ECO:0000313" key="1">
    <source>
        <dbReference type="EMBL" id="ACU53256.1"/>
    </source>
</evidence>
<dbReference type="InterPro" id="IPR012349">
    <property type="entry name" value="Split_barrel_FMN-bd"/>
</dbReference>
<name>C7M2L2_ACIFD</name>
<dbReference type="EMBL" id="CP001631">
    <property type="protein sequence ID" value="ACU53256.1"/>
    <property type="molecule type" value="Genomic_DNA"/>
</dbReference>
<dbReference type="eggNOG" id="COG2808">
    <property type="taxonomic scope" value="Bacteria"/>
</dbReference>
<evidence type="ECO:0000313" key="2">
    <source>
        <dbReference type="Proteomes" id="UP000000771"/>
    </source>
</evidence>
<reference evidence="1 2" key="1">
    <citation type="journal article" date="2009" name="Stand. Genomic Sci.">
        <title>Complete genome sequence of Acidimicrobium ferrooxidans type strain (ICP).</title>
        <authorList>
            <person name="Clum A."/>
            <person name="Nolan M."/>
            <person name="Lang E."/>
            <person name="Glavina Del Rio T."/>
            <person name="Tice H."/>
            <person name="Copeland A."/>
            <person name="Cheng J.F."/>
            <person name="Lucas S."/>
            <person name="Chen F."/>
            <person name="Bruce D."/>
            <person name="Goodwin L."/>
            <person name="Pitluck S."/>
            <person name="Ivanova N."/>
            <person name="Mavrommatis K."/>
            <person name="Mikhailova N."/>
            <person name="Pati A."/>
            <person name="Chen A."/>
            <person name="Palaniappan K."/>
            <person name="Goker M."/>
            <person name="Spring S."/>
            <person name="Land M."/>
            <person name="Hauser L."/>
            <person name="Chang Y.J."/>
            <person name="Jeffries C.C."/>
            <person name="Chain P."/>
            <person name="Bristow J."/>
            <person name="Eisen J.A."/>
            <person name="Markowitz V."/>
            <person name="Hugenholtz P."/>
            <person name="Kyrpides N.C."/>
            <person name="Klenk H.P."/>
            <person name="Lapidus A."/>
        </authorList>
    </citation>
    <scope>NUCLEOTIDE SEQUENCE [LARGE SCALE GENOMIC DNA]</scope>
    <source>
        <strain evidence="2">DSM 10331 / JCM 15462 / NBRC 103882 / ICP</strain>
    </source>
</reference>
<dbReference type="HOGENOM" id="CLU_1329665_0_0_11"/>